<comment type="caution">
    <text evidence="1">The sequence shown here is derived from an EMBL/GenBank/DDBJ whole genome shotgun (WGS) entry which is preliminary data.</text>
</comment>
<accession>A0ABR4LW97</accession>
<reference evidence="1 2" key="1">
    <citation type="submission" date="2024-07" db="EMBL/GenBank/DDBJ databases">
        <title>Section-level genome sequencing and comparative genomics of Aspergillus sections Usti and Cavernicolus.</title>
        <authorList>
            <consortium name="Lawrence Berkeley National Laboratory"/>
            <person name="Nybo J.L."/>
            <person name="Vesth T.C."/>
            <person name="Theobald S."/>
            <person name="Frisvad J.C."/>
            <person name="Larsen T.O."/>
            <person name="Kjaerboelling I."/>
            <person name="Rothschild-Mancinelli K."/>
            <person name="Lyhne E.K."/>
            <person name="Kogle M.E."/>
            <person name="Barry K."/>
            <person name="Clum A."/>
            <person name="Na H."/>
            <person name="Ledsgaard L."/>
            <person name="Lin J."/>
            <person name="Lipzen A."/>
            <person name="Kuo A."/>
            <person name="Riley R."/>
            <person name="Mondo S."/>
            <person name="Labutti K."/>
            <person name="Haridas S."/>
            <person name="Pangalinan J."/>
            <person name="Salamov A.A."/>
            <person name="Simmons B.A."/>
            <person name="Magnuson J.K."/>
            <person name="Chen J."/>
            <person name="Drula E."/>
            <person name="Henrissat B."/>
            <person name="Wiebenga A."/>
            <person name="Lubbers R.J."/>
            <person name="Gomes A.C."/>
            <person name="Macurrencykelacurrency M.R."/>
            <person name="Stajich J."/>
            <person name="Grigoriev I.V."/>
            <person name="Mortensen U.H."/>
            <person name="De Vries R.P."/>
            <person name="Baker S.E."/>
            <person name="Andersen M.R."/>
        </authorList>
    </citation>
    <scope>NUCLEOTIDE SEQUENCE [LARGE SCALE GENOMIC DNA]</scope>
    <source>
        <strain evidence="1 2">CBS 449.75</strain>
    </source>
</reference>
<dbReference type="Proteomes" id="UP001610432">
    <property type="component" value="Unassembled WGS sequence"/>
</dbReference>
<keyword evidence="2" id="KW-1185">Reference proteome</keyword>
<name>A0ABR4LW97_9EURO</name>
<gene>
    <name evidence="1" type="ORF">BJX67DRAFT_36891</name>
</gene>
<dbReference type="RefSeq" id="XP_070887749.1">
    <property type="nucleotide sequence ID" value="XM_071030685.1"/>
</dbReference>
<evidence type="ECO:0000313" key="2">
    <source>
        <dbReference type="Proteomes" id="UP001610432"/>
    </source>
</evidence>
<protein>
    <submittedName>
        <fullName evidence="1">Uncharacterized protein</fullName>
    </submittedName>
</protein>
<proteinExistence type="predicted"/>
<dbReference type="EMBL" id="JBFXLQ010000012">
    <property type="protein sequence ID" value="KAL2868770.1"/>
    <property type="molecule type" value="Genomic_DNA"/>
</dbReference>
<evidence type="ECO:0000313" key="1">
    <source>
        <dbReference type="EMBL" id="KAL2868770.1"/>
    </source>
</evidence>
<sequence>MPHREESARAVGSSSTSTTNYEIQGMVFGPHRDLSRGMNNWINMLGCSSSPILGFERLWNLTSVLHCDCDMRRTPFHEPWIEHDDGRGCGISRPERKEPRMPKCLNGKYSRIRFASSWARTAPDVLVRTDNAHMILLSPHSSSQCCREEVSSALKNHAIAQNHGLLLWNAAVSVVWSNADSGSG</sequence>
<organism evidence="1 2">
    <name type="scientific">Aspergillus lucknowensis</name>
    <dbReference type="NCBI Taxonomy" id="176173"/>
    <lineage>
        <taxon>Eukaryota</taxon>
        <taxon>Fungi</taxon>
        <taxon>Dikarya</taxon>
        <taxon>Ascomycota</taxon>
        <taxon>Pezizomycotina</taxon>
        <taxon>Eurotiomycetes</taxon>
        <taxon>Eurotiomycetidae</taxon>
        <taxon>Eurotiales</taxon>
        <taxon>Aspergillaceae</taxon>
        <taxon>Aspergillus</taxon>
        <taxon>Aspergillus subgen. Nidulantes</taxon>
    </lineage>
</organism>
<dbReference type="GeneID" id="98145757"/>